<dbReference type="EC" id="1.5.1.3" evidence="3 8"/>
<dbReference type="OrthoDB" id="9804315at2"/>
<dbReference type="STRING" id="458.Lrub_2514"/>
<comment type="function">
    <text evidence="7 8">Key enzyme in folate metabolism. Catalyzes an essential reaction for de novo glycine and purine synthesis, and for DNA precursor synthesis.</text>
</comment>
<dbReference type="SUPFAM" id="SSF53597">
    <property type="entry name" value="Dihydrofolate reductase-like"/>
    <property type="match status" value="1"/>
</dbReference>
<dbReference type="Proteomes" id="UP000054608">
    <property type="component" value="Unassembled WGS sequence"/>
</dbReference>
<evidence type="ECO:0000256" key="2">
    <source>
        <dbReference type="ARBA" id="ARBA00009539"/>
    </source>
</evidence>
<reference evidence="10 11" key="1">
    <citation type="submission" date="2015-11" db="EMBL/GenBank/DDBJ databases">
        <title>Genomic analysis of 38 Legionella species identifies large and diverse effector repertoires.</title>
        <authorList>
            <person name="Burstein D."/>
            <person name="Amaro F."/>
            <person name="Zusman T."/>
            <person name="Lifshitz Z."/>
            <person name="Cohen O."/>
            <person name="Gilbert J.A."/>
            <person name="Pupko T."/>
            <person name="Shuman H.A."/>
            <person name="Segal G."/>
        </authorList>
    </citation>
    <scope>NUCLEOTIDE SEQUENCE [LARGE SCALE GENOMIC DNA]</scope>
    <source>
        <strain evidence="10 11">WA-270A-C2</strain>
    </source>
</reference>
<dbReference type="InterPro" id="IPR012259">
    <property type="entry name" value="DHFR"/>
</dbReference>
<keyword evidence="5 8" id="KW-0521">NADP</keyword>
<dbReference type="EMBL" id="LNYT01000022">
    <property type="protein sequence ID" value="KTD45717.1"/>
    <property type="molecule type" value="Genomic_DNA"/>
</dbReference>
<comment type="caution">
    <text evidence="10">The sequence shown here is derived from an EMBL/GenBank/DDBJ whole genome shotgun (WGS) entry which is preliminary data.</text>
</comment>
<comment type="similarity">
    <text evidence="2 8">Belongs to the dihydrofolate reductase family.</text>
</comment>
<feature type="domain" description="DHFR" evidence="9">
    <location>
        <begin position="3"/>
        <end position="160"/>
    </location>
</feature>
<sequence>MTIISLIAAVDENRGLGKNNQLLCHLPADLAHFKKITMGKPIIMGRKTFASIGRPLPGRLNIVLSRTESKIPDVVTVSSLSQALEQVSEFPEAMIIGGAELFEQALPLATRLYLTVIHHLFDADVFFPSWKENEWSCLEMLSRQADEKNPYDVTFYSYERR</sequence>
<dbReference type="GO" id="GO:0046452">
    <property type="term" value="P:dihydrofolate metabolic process"/>
    <property type="evidence" value="ECO:0007669"/>
    <property type="project" value="TreeGrafter"/>
</dbReference>
<dbReference type="Pfam" id="PF00186">
    <property type="entry name" value="DHFR_1"/>
    <property type="match status" value="1"/>
</dbReference>
<dbReference type="GO" id="GO:0006730">
    <property type="term" value="P:one-carbon metabolic process"/>
    <property type="evidence" value="ECO:0007669"/>
    <property type="project" value="UniProtKB-KW"/>
</dbReference>
<dbReference type="CDD" id="cd00209">
    <property type="entry name" value="DHFR"/>
    <property type="match status" value="1"/>
</dbReference>
<gene>
    <name evidence="10" type="primary">folA</name>
    <name evidence="10" type="ORF">Lrub_2514</name>
</gene>
<evidence type="ECO:0000313" key="11">
    <source>
        <dbReference type="Proteomes" id="UP000054608"/>
    </source>
</evidence>
<dbReference type="GO" id="GO:0046654">
    <property type="term" value="P:tetrahydrofolate biosynthetic process"/>
    <property type="evidence" value="ECO:0007669"/>
    <property type="project" value="UniProtKB-UniPathway"/>
</dbReference>
<evidence type="ECO:0000259" key="9">
    <source>
        <dbReference type="PROSITE" id="PS51330"/>
    </source>
</evidence>
<dbReference type="PIRSF" id="PIRSF000194">
    <property type="entry name" value="DHFR"/>
    <property type="match status" value="1"/>
</dbReference>
<keyword evidence="11" id="KW-1185">Reference proteome</keyword>
<dbReference type="PANTHER" id="PTHR48069:SF3">
    <property type="entry name" value="DIHYDROFOLATE REDUCTASE"/>
    <property type="match status" value="1"/>
</dbReference>
<dbReference type="PRINTS" id="PR00070">
    <property type="entry name" value="DHFR"/>
</dbReference>
<comment type="catalytic activity">
    <reaction evidence="8">
        <text>(6S)-5,6,7,8-tetrahydrofolate + NADP(+) = 7,8-dihydrofolate + NADPH + H(+)</text>
        <dbReference type="Rhea" id="RHEA:15009"/>
        <dbReference type="ChEBI" id="CHEBI:15378"/>
        <dbReference type="ChEBI" id="CHEBI:57451"/>
        <dbReference type="ChEBI" id="CHEBI:57453"/>
        <dbReference type="ChEBI" id="CHEBI:57783"/>
        <dbReference type="ChEBI" id="CHEBI:58349"/>
        <dbReference type="EC" id="1.5.1.3"/>
    </reaction>
</comment>
<evidence type="ECO:0000256" key="3">
    <source>
        <dbReference type="ARBA" id="ARBA00012856"/>
    </source>
</evidence>
<dbReference type="PATRIC" id="fig|458.5.peg.2618"/>
<evidence type="ECO:0000256" key="4">
    <source>
        <dbReference type="ARBA" id="ARBA00022563"/>
    </source>
</evidence>
<comment type="pathway">
    <text evidence="1 8">Cofactor biosynthesis; tetrahydrofolate biosynthesis; 5,6,7,8-tetrahydrofolate from 7,8-dihydrofolate: step 1/1.</text>
</comment>
<dbReference type="GO" id="GO:0070401">
    <property type="term" value="F:NADP+ binding"/>
    <property type="evidence" value="ECO:0007669"/>
    <property type="project" value="UniProtKB-ARBA"/>
</dbReference>
<dbReference type="GO" id="GO:0046655">
    <property type="term" value="P:folic acid metabolic process"/>
    <property type="evidence" value="ECO:0007669"/>
    <property type="project" value="TreeGrafter"/>
</dbReference>
<name>A0A0W0XM86_9GAMM</name>
<dbReference type="GO" id="GO:0005829">
    <property type="term" value="C:cytosol"/>
    <property type="evidence" value="ECO:0007669"/>
    <property type="project" value="TreeGrafter"/>
</dbReference>
<dbReference type="InterPro" id="IPR024072">
    <property type="entry name" value="DHFR-like_dom_sf"/>
</dbReference>
<evidence type="ECO:0000256" key="1">
    <source>
        <dbReference type="ARBA" id="ARBA00004903"/>
    </source>
</evidence>
<dbReference type="GO" id="GO:0004146">
    <property type="term" value="F:dihydrofolate reductase activity"/>
    <property type="evidence" value="ECO:0007669"/>
    <property type="project" value="UniProtKB-EC"/>
</dbReference>
<accession>A0A0W0XM86</accession>
<evidence type="ECO:0000256" key="7">
    <source>
        <dbReference type="ARBA" id="ARBA00025067"/>
    </source>
</evidence>
<dbReference type="RefSeq" id="WP_058532483.1">
    <property type="nucleotide sequence ID" value="NZ_CAAAIN010000004.1"/>
</dbReference>
<dbReference type="InterPro" id="IPR001796">
    <property type="entry name" value="DHFR_dom"/>
</dbReference>
<evidence type="ECO:0000256" key="5">
    <source>
        <dbReference type="ARBA" id="ARBA00022857"/>
    </source>
</evidence>
<organism evidence="10 11">
    <name type="scientific">Legionella rubrilucens</name>
    <dbReference type="NCBI Taxonomy" id="458"/>
    <lineage>
        <taxon>Bacteria</taxon>
        <taxon>Pseudomonadati</taxon>
        <taxon>Pseudomonadota</taxon>
        <taxon>Gammaproteobacteria</taxon>
        <taxon>Legionellales</taxon>
        <taxon>Legionellaceae</taxon>
        <taxon>Legionella</taxon>
    </lineage>
</organism>
<dbReference type="UniPathway" id="UPA00077">
    <property type="reaction ID" value="UER00158"/>
</dbReference>
<dbReference type="PANTHER" id="PTHR48069">
    <property type="entry name" value="DIHYDROFOLATE REDUCTASE"/>
    <property type="match status" value="1"/>
</dbReference>
<evidence type="ECO:0000313" key="10">
    <source>
        <dbReference type="EMBL" id="KTD45717.1"/>
    </source>
</evidence>
<dbReference type="FunFam" id="3.40.430.10:FF:000001">
    <property type="entry name" value="Dihydrofolate reductase"/>
    <property type="match status" value="1"/>
</dbReference>
<evidence type="ECO:0000256" key="6">
    <source>
        <dbReference type="ARBA" id="ARBA00023002"/>
    </source>
</evidence>
<keyword evidence="4 8" id="KW-0554">One-carbon metabolism</keyword>
<dbReference type="Gene3D" id="3.40.430.10">
    <property type="entry name" value="Dihydrofolate Reductase, subunit A"/>
    <property type="match status" value="1"/>
</dbReference>
<proteinExistence type="inferred from homology"/>
<dbReference type="PROSITE" id="PS51330">
    <property type="entry name" value="DHFR_2"/>
    <property type="match status" value="1"/>
</dbReference>
<protein>
    <recommendedName>
        <fullName evidence="3 8">Dihydrofolate reductase</fullName>
        <ecNumber evidence="3 8">1.5.1.3</ecNumber>
    </recommendedName>
</protein>
<keyword evidence="6 8" id="KW-0560">Oxidoreductase</keyword>
<dbReference type="AlphaFoldDB" id="A0A0W0XM86"/>
<evidence type="ECO:0000256" key="8">
    <source>
        <dbReference type="PIRNR" id="PIRNR000194"/>
    </source>
</evidence>